<accession>A0A8S1GVZ2</accession>
<feature type="compositionally biased region" description="Polar residues" evidence="1">
    <location>
        <begin position="26"/>
        <end position="38"/>
    </location>
</feature>
<dbReference type="OrthoDB" id="5912142at2759"/>
<feature type="region of interest" description="Disordered" evidence="1">
    <location>
        <begin position="168"/>
        <end position="204"/>
    </location>
</feature>
<evidence type="ECO:0000313" key="2">
    <source>
        <dbReference type="EMBL" id="CAD6187459.1"/>
    </source>
</evidence>
<keyword evidence="3" id="KW-1185">Reference proteome</keyword>
<feature type="compositionally biased region" description="Basic and acidic residues" evidence="1">
    <location>
        <begin position="39"/>
        <end position="56"/>
    </location>
</feature>
<name>A0A8S1GVZ2_9PELO</name>
<dbReference type="EMBL" id="CAJGYM010000006">
    <property type="protein sequence ID" value="CAD6187459.1"/>
    <property type="molecule type" value="Genomic_DNA"/>
</dbReference>
<sequence>MTENAQSKGSPFFSLFHRKKKVNGAVSSDNLKSASSSPVKKEDKYLNNKENKKNELSHTLPIIDAKRSSKKSSKGRKDLGKSVSMDVLLEGDAAVLVEALEAIGDEKPIVARSIPKHAKIVKKEDNSLKNCLFEQEVYDTMLSDSLRVCEMLQSHLDDCMVSVRAKSPDPCTTHSIDGRDSGRGASSPSSTMSTSPTVKRSVKP</sequence>
<feature type="compositionally biased region" description="Low complexity" evidence="1">
    <location>
        <begin position="186"/>
        <end position="197"/>
    </location>
</feature>
<reference evidence="2" key="1">
    <citation type="submission" date="2020-10" db="EMBL/GenBank/DDBJ databases">
        <authorList>
            <person name="Kikuchi T."/>
        </authorList>
    </citation>
    <scope>NUCLEOTIDE SEQUENCE</scope>
    <source>
        <strain evidence="2">NKZ352</strain>
    </source>
</reference>
<comment type="caution">
    <text evidence="2">The sequence shown here is derived from an EMBL/GenBank/DDBJ whole genome shotgun (WGS) entry which is preliminary data.</text>
</comment>
<proteinExistence type="predicted"/>
<evidence type="ECO:0000313" key="3">
    <source>
        <dbReference type="Proteomes" id="UP000835052"/>
    </source>
</evidence>
<feature type="region of interest" description="Disordered" evidence="1">
    <location>
        <begin position="26"/>
        <end position="79"/>
    </location>
</feature>
<organism evidence="2 3">
    <name type="scientific">Caenorhabditis auriculariae</name>
    <dbReference type="NCBI Taxonomy" id="2777116"/>
    <lineage>
        <taxon>Eukaryota</taxon>
        <taxon>Metazoa</taxon>
        <taxon>Ecdysozoa</taxon>
        <taxon>Nematoda</taxon>
        <taxon>Chromadorea</taxon>
        <taxon>Rhabditida</taxon>
        <taxon>Rhabditina</taxon>
        <taxon>Rhabditomorpha</taxon>
        <taxon>Rhabditoidea</taxon>
        <taxon>Rhabditidae</taxon>
        <taxon>Peloderinae</taxon>
        <taxon>Caenorhabditis</taxon>
    </lineage>
</organism>
<protein>
    <submittedName>
        <fullName evidence="2">Uncharacterized protein</fullName>
    </submittedName>
</protein>
<evidence type="ECO:0000256" key="1">
    <source>
        <dbReference type="SAM" id="MobiDB-lite"/>
    </source>
</evidence>
<dbReference type="AlphaFoldDB" id="A0A8S1GVZ2"/>
<gene>
    <name evidence="2" type="ORF">CAUJ_LOCUS3378</name>
</gene>
<dbReference type="Proteomes" id="UP000835052">
    <property type="component" value="Unassembled WGS sequence"/>
</dbReference>